<evidence type="ECO:0000313" key="3">
    <source>
        <dbReference type="EMBL" id="SEF12789.1"/>
    </source>
</evidence>
<accession>A0A1H5PFZ4</accession>
<evidence type="ECO:0000259" key="1">
    <source>
        <dbReference type="Pfam" id="PF21832"/>
    </source>
</evidence>
<dbReference type="Pfam" id="PF24880">
    <property type="entry name" value="DUF7738"/>
    <property type="match status" value="1"/>
</dbReference>
<dbReference type="Proteomes" id="UP000182725">
    <property type="component" value="Unassembled WGS sequence"/>
</dbReference>
<organism evidence="3 4">
    <name type="scientific">Arthrobacter alpinus</name>
    <dbReference type="NCBI Taxonomy" id="656366"/>
    <lineage>
        <taxon>Bacteria</taxon>
        <taxon>Bacillati</taxon>
        <taxon>Actinomycetota</taxon>
        <taxon>Actinomycetes</taxon>
        <taxon>Micrococcales</taxon>
        <taxon>Micrococcaceae</taxon>
        <taxon>Arthrobacter</taxon>
    </lineage>
</organism>
<dbReference type="InterPro" id="IPR056640">
    <property type="entry name" value="DUF7738"/>
</dbReference>
<protein>
    <submittedName>
        <fullName evidence="3">Uncharacterized protein</fullName>
    </submittedName>
</protein>
<name>A0A1H5PFZ4_9MICC</name>
<gene>
    <name evidence="3" type="ORF">SAMN04489740_4287</name>
</gene>
<evidence type="ECO:0000259" key="2">
    <source>
        <dbReference type="Pfam" id="PF24880"/>
    </source>
</evidence>
<dbReference type="InterPro" id="IPR054187">
    <property type="entry name" value="DUF6892"/>
</dbReference>
<dbReference type="EMBL" id="FNTV01000002">
    <property type="protein sequence ID" value="SEF12789.1"/>
    <property type="molecule type" value="Genomic_DNA"/>
</dbReference>
<reference evidence="3 4" key="1">
    <citation type="submission" date="2016-10" db="EMBL/GenBank/DDBJ databases">
        <authorList>
            <person name="de Groot N.N."/>
        </authorList>
    </citation>
    <scope>NUCLEOTIDE SEQUENCE [LARGE SCALE GENOMIC DNA]</scope>
    <source>
        <strain evidence="3 4">DSM 22274</strain>
    </source>
</reference>
<dbReference type="Pfam" id="PF21832">
    <property type="entry name" value="DUF6892"/>
    <property type="match status" value="1"/>
</dbReference>
<sequence length="360" mass="40268">MGAPVDPEAPSRLASHDIDIAPAGVKIDGVPVGEMTVARFTHFLGQPRVVEPALKESDAHGNLPKTRVIWDTSGVMVWVNGSAQVTEISVRLAEDPEWESRVKWDFAEHSPRGVFSGVFTVAGKSPLDGIPEEKLRAAYLFLKRRTGNWNVSFALTDAVQRLPGATDWRDRVAKTEAAGTVPPLLTSLAPFREVTMYFKPIPKPSGKWKIPAATEPVLTLPKLPFRLAVIQELMFEQDELKPRFDVNDFAADQGARSFDPHTFYDSPIPAVRTWFRRIPIPARLAERVQKLTFDGGNDIYLQLIPQWDGEDEQFFITTLSDEELDQFPNLRTVEDPAEFLSPSVRRKLESRGIVVDGLND</sequence>
<feature type="domain" description="DUF6892" evidence="1">
    <location>
        <begin position="220"/>
        <end position="355"/>
    </location>
</feature>
<feature type="domain" description="DUF7738" evidence="2">
    <location>
        <begin position="18"/>
        <end position="134"/>
    </location>
</feature>
<evidence type="ECO:0000313" key="4">
    <source>
        <dbReference type="Proteomes" id="UP000182725"/>
    </source>
</evidence>
<dbReference type="AlphaFoldDB" id="A0A1H5PFZ4"/>
<proteinExistence type="predicted"/>